<accession>A0A4Z2IV37</accession>
<comment type="caution">
    <text evidence="2">The sequence shown here is derived from an EMBL/GenBank/DDBJ whole genome shotgun (WGS) entry which is preliminary data.</text>
</comment>
<gene>
    <name evidence="2" type="ORF">EYF80_008053</name>
</gene>
<evidence type="ECO:0000256" key="1">
    <source>
        <dbReference type="SAM" id="MobiDB-lite"/>
    </source>
</evidence>
<evidence type="ECO:0000313" key="2">
    <source>
        <dbReference type="EMBL" id="TNN81607.1"/>
    </source>
</evidence>
<evidence type="ECO:0000313" key="3">
    <source>
        <dbReference type="Proteomes" id="UP000314294"/>
    </source>
</evidence>
<proteinExistence type="predicted"/>
<feature type="region of interest" description="Disordered" evidence="1">
    <location>
        <begin position="1"/>
        <end position="23"/>
    </location>
</feature>
<name>A0A4Z2IV37_9TELE</name>
<dbReference type="EMBL" id="SRLO01000045">
    <property type="protein sequence ID" value="TNN81607.1"/>
    <property type="molecule type" value="Genomic_DNA"/>
</dbReference>
<feature type="compositionally biased region" description="Basic and acidic residues" evidence="1">
    <location>
        <begin position="1"/>
        <end position="18"/>
    </location>
</feature>
<protein>
    <submittedName>
        <fullName evidence="2">Uncharacterized protein</fullName>
    </submittedName>
</protein>
<dbReference type="AlphaFoldDB" id="A0A4Z2IV37"/>
<keyword evidence="3" id="KW-1185">Reference proteome</keyword>
<dbReference type="Proteomes" id="UP000314294">
    <property type="component" value="Unassembled WGS sequence"/>
</dbReference>
<organism evidence="2 3">
    <name type="scientific">Liparis tanakae</name>
    <name type="common">Tanaka's snailfish</name>
    <dbReference type="NCBI Taxonomy" id="230148"/>
    <lineage>
        <taxon>Eukaryota</taxon>
        <taxon>Metazoa</taxon>
        <taxon>Chordata</taxon>
        <taxon>Craniata</taxon>
        <taxon>Vertebrata</taxon>
        <taxon>Euteleostomi</taxon>
        <taxon>Actinopterygii</taxon>
        <taxon>Neopterygii</taxon>
        <taxon>Teleostei</taxon>
        <taxon>Neoteleostei</taxon>
        <taxon>Acanthomorphata</taxon>
        <taxon>Eupercaria</taxon>
        <taxon>Perciformes</taxon>
        <taxon>Cottioidei</taxon>
        <taxon>Cottales</taxon>
        <taxon>Liparidae</taxon>
        <taxon>Liparis</taxon>
    </lineage>
</organism>
<reference evidence="2 3" key="1">
    <citation type="submission" date="2019-03" db="EMBL/GenBank/DDBJ databases">
        <title>First draft genome of Liparis tanakae, snailfish: a comprehensive survey of snailfish specific genes.</title>
        <authorList>
            <person name="Kim W."/>
            <person name="Song I."/>
            <person name="Jeong J.-H."/>
            <person name="Kim D."/>
            <person name="Kim S."/>
            <person name="Ryu S."/>
            <person name="Song J.Y."/>
            <person name="Lee S.K."/>
        </authorList>
    </citation>
    <scope>NUCLEOTIDE SEQUENCE [LARGE SCALE GENOMIC DNA]</scope>
    <source>
        <tissue evidence="2">Muscle</tissue>
    </source>
</reference>
<sequence>MEERGEDRRRKCNEESQWGRKHVNRQPTFRENWFSTSSVSPRKSPEAEDKRESRLSSSVFSVILKPFCCLVRSLHADHGGQQLVLQTVSGHGEIDQGALGLQLRLKRTKNRIHCFPHVLYQNHVPCCQRSLHGFQVPEDETAASLRQHLNPEMSMSSSHVTPLTLSVPCG</sequence>